<name>A0A9P3HNI7_9FUNG</name>
<comment type="caution">
    <text evidence="2">The sequence shown here is derived from an EMBL/GenBank/DDBJ whole genome shotgun (WGS) entry which is preliminary data.</text>
</comment>
<evidence type="ECO:0000256" key="1">
    <source>
        <dbReference type="SAM" id="MobiDB-lite"/>
    </source>
</evidence>
<gene>
    <name evidence="2" type="ORF">EMPS_11547</name>
</gene>
<protein>
    <submittedName>
        <fullName evidence="2">Uncharacterized protein</fullName>
    </submittedName>
</protein>
<feature type="compositionally biased region" description="Polar residues" evidence="1">
    <location>
        <begin position="180"/>
        <end position="191"/>
    </location>
</feature>
<feature type="region of interest" description="Disordered" evidence="1">
    <location>
        <begin position="54"/>
        <end position="193"/>
    </location>
</feature>
<evidence type="ECO:0000313" key="3">
    <source>
        <dbReference type="Proteomes" id="UP000827284"/>
    </source>
</evidence>
<dbReference type="AlphaFoldDB" id="A0A9P3HNI7"/>
<proteinExistence type="predicted"/>
<feature type="compositionally biased region" description="Acidic residues" evidence="1">
    <location>
        <begin position="61"/>
        <end position="71"/>
    </location>
</feature>
<reference evidence="2" key="1">
    <citation type="submission" date="2021-11" db="EMBL/GenBank/DDBJ databases">
        <authorList>
            <person name="Herlambang A."/>
            <person name="Guo Y."/>
            <person name="Takashima Y."/>
            <person name="Nishizawa T."/>
        </authorList>
    </citation>
    <scope>NUCLEOTIDE SEQUENCE</scope>
    <source>
        <strain evidence="2">E1425</strain>
    </source>
</reference>
<keyword evidence="3" id="KW-1185">Reference proteome</keyword>
<feature type="compositionally biased region" description="Basic and acidic residues" evidence="1">
    <location>
        <begin position="231"/>
        <end position="245"/>
    </location>
</feature>
<organism evidence="2 3">
    <name type="scientific">Entomortierella parvispora</name>
    <dbReference type="NCBI Taxonomy" id="205924"/>
    <lineage>
        <taxon>Eukaryota</taxon>
        <taxon>Fungi</taxon>
        <taxon>Fungi incertae sedis</taxon>
        <taxon>Mucoromycota</taxon>
        <taxon>Mortierellomycotina</taxon>
        <taxon>Mortierellomycetes</taxon>
        <taxon>Mortierellales</taxon>
        <taxon>Mortierellaceae</taxon>
        <taxon>Entomortierella</taxon>
    </lineage>
</organism>
<dbReference type="Proteomes" id="UP000827284">
    <property type="component" value="Unassembled WGS sequence"/>
</dbReference>
<reference evidence="2" key="2">
    <citation type="journal article" date="2022" name="Microbiol. Resour. Announc.">
        <title>Whole-Genome Sequence of Entomortierella parvispora E1425, a Mucoromycotan Fungus Associated with Burkholderiaceae-Related Endosymbiotic Bacteria.</title>
        <authorList>
            <person name="Herlambang A."/>
            <person name="Guo Y."/>
            <person name="Takashima Y."/>
            <person name="Narisawa K."/>
            <person name="Ohta H."/>
            <person name="Nishizawa T."/>
        </authorList>
    </citation>
    <scope>NUCLEOTIDE SEQUENCE</scope>
    <source>
        <strain evidence="2">E1425</strain>
    </source>
</reference>
<dbReference type="EMBL" id="BQFW01000015">
    <property type="protein sequence ID" value="GJJ79188.1"/>
    <property type="molecule type" value="Genomic_DNA"/>
</dbReference>
<accession>A0A9P3HNI7</accession>
<feature type="region of interest" description="Disordered" evidence="1">
    <location>
        <begin position="1"/>
        <end position="23"/>
    </location>
</feature>
<feature type="compositionally biased region" description="Basic and acidic residues" evidence="1">
    <location>
        <begin position="1"/>
        <end position="11"/>
    </location>
</feature>
<evidence type="ECO:0000313" key="2">
    <source>
        <dbReference type="EMBL" id="GJJ79188.1"/>
    </source>
</evidence>
<sequence length="263" mass="29091">MTSTRPREGRGVRNTAGGEHDRLKRAVLQPVQCWDKKWAESKNGKGLQVFKWVKSERQVDFDDDDEDEEIEQAPVPRLAEEEAGTPLPALPTLQDADETNASTPMPTGEDEDEEDRAGHSSRRTSQAYMDHEKPAAASSHPPTKPSTTRPESIRNRADLMDDDDADSGRLVFTPSLETPVETQANTPQDFESLSPAPVEIDELKREAQVELVVKGLDEGQAEMEEEMEEDVVVKEHEHADTENKATAESSAAAADNQSMDIDS</sequence>
<feature type="region of interest" description="Disordered" evidence="1">
    <location>
        <begin position="222"/>
        <end position="263"/>
    </location>
</feature>
<dbReference type="OrthoDB" id="2595509at2759"/>